<dbReference type="PRINTS" id="PR01217">
    <property type="entry name" value="PRICHEXTENSN"/>
</dbReference>
<dbReference type="Proteomes" id="UP000198857">
    <property type="component" value="Unassembled WGS sequence"/>
</dbReference>
<keyword evidence="2" id="KW-1133">Transmembrane helix</keyword>
<evidence type="ECO:0000313" key="4">
    <source>
        <dbReference type="Proteomes" id="UP000198857"/>
    </source>
</evidence>
<evidence type="ECO:0000256" key="2">
    <source>
        <dbReference type="SAM" id="Phobius"/>
    </source>
</evidence>
<keyword evidence="4" id="KW-1185">Reference proteome</keyword>
<sequence length="347" mass="34250">MLSGMDSPAPVAAWVVLAVALLALGAVAAGLLLGRRGRAAAEPEAQPEAQPEAEPAGPETPARPAGRRWAQDDLPGFLESPPGTPATVGPGPPPPPVPAPGPAGPDPAGRTVAGLAVAALALVAVLAAVAGVARGGDALPGAHATAPEPRAPAPTATPPTTAPTELPPVPADPLPGERGAGALATRSVPLGDDGVTARLALGGLVLERRAVGVTVAYPSVSVTVGEGEALAHVLLPTWNCLGGTAPADPAAAGCTPAGVEYADLPTPALEVTRDGDALRLTGRFPTYTRPSGTPPTYTGRVYPLSVTVVPAGPLRDGQARAEGALFLGTDRAESLPDPALSRIRVAG</sequence>
<evidence type="ECO:0000256" key="1">
    <source>
        <dbReference type="SAM" id="MobiDB-lite"/>
    </source>
</evidence>
<keyword evidence="2" id="KW-0472">Membrane</keyword>
<feature type="region of interest" description="Disordered" evidence="1">
    <location>
        <begin position="40"/>
        <end position="106"/>
    </location>
</feature>
<organism evidence="3 4">
    <name type="scientific">Geodermatophilus dictyosporus</name>
    <dbReference type="NCBI Taxonomy" id="1523247"/>
    <lineage>
        <taxon>Bacteria</taxon>
        <taxon>Bacillati</taxon>
        <taxon>Actinomycetota</taxon>
        <taxon>Actinomycetes</taxon>
        <taxon>Geodermatophilales</taxon>
        <taxon>Geodermatophilaceae</taxon>
        <taxon>Geodermatophilus</taxon>
    </lineage>
</organism>
<feature type="compositionally biased region" description="Low complexity" evidence="1">
    <location>
        <begin position="40"/>
        <end position="68"/>
    </location>
</feature>
<accession>A0A1I5L944</accession>
<feature type="compositionally biased region" description="Pro residues" evidence="1">
    <location>
        <begin position="90"/>
        <end position="105"/>
    </location>
</feature>
<feature type="compositionally biased region" description="Pro residues" evidence="1">
    <location>
        <begin position="149"/>
        <end position="173"/>
    </location>
</feature>
<feature type="region of interest" description="Disordered" evidence="1">
    <location>
        <begin position="141"/>
        <end position="189"/>
    </location>
</feature>
<name>A0A1I5L944_9ACTN</name>
<protein>
    <submittedName>
        <fullName evidence="3">Uncharacterized protein</fullName>
    </submittedName>
</protein>
<feature type="transmembrane region" description="Helical" evidence="2">
    <location>
        <begin position="112"/>
        <end position="133"/>
    </location>
</feature>
<gene>
    <name evidence="3" type="ORF">SAMN05660464_1619</name>
</gene>
<keyword evidence="2" id="KW-0812">Transmembrane</keyword>
<evidence type="ECO:0000313" key="3">
    <source>
        <dbReference type="EMBL" id="SFO93767.1"/>
    </source>
</evidence>
<proteinExistence type="predicted"/>
<feature type="transmembrane region" description="Helical" evidence="2">
    <location>
        <begin position="12"/>
        <end position="33"/>
    </location>
</feature>
<dbReference type="AlphaFoldDB" id="A0A1I5L944"/>
<reference evidence="4" key="1">
    <citation type="submission" date="2016-10" db="EMBL/GenBank/DDBJ databases">
        <authorList>
            <person name="Varghese N."/>
            <person name="Submissions S."/>
        </authorList>
    </citation>
    <scope>NUCLEOTIDE SEQUENCE [LARGE SCALE GENOMIC DNA]</scope>
    <source>
        <strain evidence="4">DSM 44208</strain>
    </source>
</reference>
<dbReference type="EMBL" id="FOWQ01000002">
    <property type="protein sequence ID" value="SFO93767.1"/>
    <property type="molecule type" value="Genomic_DNA"/>
</dbReference>